<name>A0ABM7IZI6_9MYCO</name>
<feature type="region of interest" description="Disordered" evidence="1">
    <location>
        <begin position="1"/>
        <end position="41"/>
    </location>
</feature>
<evidence type="ECO:0000256" key="1">
    <source>
        <dbReference type="SAM" id="MobiDB-lite"/>
    </source>
</evidence>
<keyword evidence="3" id="KW-1185">Reference proteome</keyword>
<accession>A0ABM7IZI6</accession>
<proteinExistence type="predicted"/>
<reference evidence="2 3" key="1">
    <citation type="journal article" date="2019" name="Emerg. Microbes Infect.">
        <title>Comprehensive subspecies identification of 175 nontuberculous mycobacteria species based on 7547 genomic profiles.</title>
        <authorList>
            <person name="Matsumoto Y."/>
            <person name="Kinjo T."/>
            <person name="Motooka D."/>
            <person name="Nabeya D."/>
            <person name="Jung N."/>
            <person name="Uechi K."/>
            <person name="Horii T."/>
            <person name="Iida T."/>
            <person name="Fujita J."/>
            <person name="Nakamura S."/>
        </authorList>
    </citation>
    <scope>NUCLEOTIDE SEQUENCE [LARGE SCALE GENOMIC DNA]</scope>
    <source>
        <strain evidence="2 3">JCM 15653</strain>
    </source>
</reference>
<gene>
    <name evidence="2" type="ORF">MBOE_39630</name>
</gene>
<protein>
    <submittedName>
        <fullName evidence="2">Uncharacterized protein</fullName>
    </submittedName>
</protein>
<dbReference type="EMBL" id="AP022579">
    <property type="protein sequence ID" value="BBX92314.1"/>
    <property type="molecule type" value="Genomic_DNA"/>
</dbReference>
<dbReference type="Proteomes" id="UP000466683">
    <property type="component" value="Chromosome"/>
</dbReference>
<evidence type="ECO:0000313" key="3">
    <source>
        <dbReference type="Proteomes" id="UP000466683"/>
    </source>
</evidence>
<organism evidence="2 3">
    <name type="scientific">Mycolicibacterium boenickei</name>
    <dbReference type="NCBI Taxonomy" id="146017"/>
    <lineage>
        <taxon>Bacteria</taxon>
        <taxon>Bacillati</taxon>
        <taxon>Actinomycetota</taxon>
        <taxon>Actinomycetes</taxon>
        <taxon>Mycobacteriales</taxon>
        <taxon>Mycobacteriaceae</taxon>
        <taxon>Mycolicibacterium</taxon>
    </lineage>
</organism>
<sequence length="96" mass="10514">MTGWRGSDARATPFVESHQPARGPERLESGKGRRRGAVSTFGHRSPLSLVVRQTSQAYKSRDGIPPTAYTVSNRYSPIKPTTTITARSAFGDNRLP</sequence>
<evidence type="ECO:0000313" key="2">
    <source>
        <dbReference type="EMBL" id="BBX92314.1"/>
    </source>
</evidence>